<evidence type="ECO:0000256" key="3">
    <source>
        <dbReference type="ARBA" id="ARBA00023125"/>
    </source>
</evidence>
<dbReference type="Proteomes" id="UP000199675">
    <property type="component" value="Unassembled WGS sequence"/>
</dbReference>
<dbReference type="PANTHER" id="PTHR30537">
    <property type="entry name" value="HTH-TYPE TRANSCRIPTIONAL REGULATOR"/>
    <property type="match status" value="1"/>
</dbReference>
<dbReference type="FunFam" id="1.10.10.10:FF:000001">
    <property type="entry name" value="LysR family transcriptional regulator"/>
    <property type="match status" value="1"/>
</dbReference>
<dbReference type="STRING" id="488533.SAMN04487960_103100"/>
<protein>
    <submittedName>
        <fullName evidence="6">Transcriptional regulator, LysR family</fullName>
    </submittedName>
</protein>
<keyword evidence="4" id="KW-0804">Transcription</keyword>
<organism evidence="6 7">
    <name type="scientific">Marinobacter mobilis</name>
    <dbReference type="NCBI Taxonomy" id="488533"/>
    <lineage>
        <taxon>Bacteria</taxon>
        <taxon>Pseudomonadati</taxon>
        <taxon>Pseudomonadota</taxon>
        <taxon>Gammaproteobacteria</taxon>
        <taxon>Pseudomonadales</taxon>
        <taxon>Marinobacteraceae</taxon>
        <taxon>Marinobacter</taxon>
    </lineage>
</organism>
<evidence type="ECO:0000256" key="2">
    <source>
        <dbReference type="ARBA" id="ARBA00023015"/>
    </source>
</evidence>
<dbReference type="PANTHER" id="PTHR30537:SF10">
    <property type="entry name" value="TRANSCRIPTIONAL REGULATOR-RELATED"/>
    <property type="match status" value="1"/>
</dbReference>
<dbReference type="InterPro" id="IPR058163">
    <property type="entry name" value="LysR-type_TF_proteobact-type"/>
</dbReference>
<dbReference type="GO" id="GO:0003700">
    <property type="term" value="F:DNA-binding transcription factor activity"/>
    <property type="evidence" value="ECO:0007669"/>
    <property type="project" value="InterPro"/>
</dbReference>
<dbReference type="AlphaFoldDB" id="A0A1H2UI48"/>
<dbReference type="GO" id="GO:0006351">
    <property type="term" value="P:DNA-templated transcription"/>
    <property type="evidence" value="ECO:0007669"/>
    <property type="project" value="TreeGrafter"/>
</dbReference>
<dbReference type="Gene3D" id="3.40.190.290">
    <property type="match status" value="1"/>
</dbReference>
<evidence type="ECO:0000256" key="1">
    <source>
        <dbReference type="ARBA" id="ARBA00009437"/>
    </source>
</evidence>
<dbReference type="EMBL" id="FNNE01000003">
    <property type="protein sequence ID" value="SDW55194.1"/>
    <property type="molecule type" value="Genomic_DNA"/>
</dbReference>
<dbReference type="Pfam" id="PF03466">
    <property type="entry name" value="LysR_substrate"/>
    <property type="match status" value="1"/>
</dbReference>
<comment type="similarity">
    <text evidence="1">Belongs to the LysR transcriptional regulatory family.</text>
</comment>
<evidence type="ECO:0000313" key="7">
    <source>
        <dbReference type="Proteomes" id="UP000199675"/>
    </source>
</evidence>
<dbReference type="InterPro" id="IPR005119">
    <property type="entry name" value="LysR_subst-bd"/>
</dbReference>
<accession>A0A1H2UI48</accession>
<dbReference type="SUPFAM" id="SSF53850">
    <property type="entry name" value="Periplasmic binding protein-like II"/>
    <property type="match status" value="1"/>
</dbReference>
<dbReference type="OrthoDB" id="9786526at2"/>
<dbReference type="InterPro" id="IPR036390">
    <property type="entry name" value="WH_DNA-bd_sf"/>
</dbReference>
<feature type="domain" description="HTH lysR-type" evidence="5">
    <location>
        <begin position="10"/>
        <end position="59"/>
    </location>
</feature>
<reference evidence="6 7" key="1">
    <citation type="submission" date="2016-10" db="EMBL/GenBank/DDBJ databases">
        <authorList>
            <person name="de Groot N.N."/>
        </authorList>
    </citation>
    <scope>NUCLEOTIDE SEQUENCE [LARGE SCALE GENOMIC DNA]</scope>
    <source>
        <strain evidence="6 7">CGMCC 1.7059</strain>
    </source>
</reference>
<keyword evidence="7" id="KW-1185">Reference proteome</keyword>
<dbReference type="InterPro" id="IPR036388">
    <property type="entry name" value="WH-like_DNA-bd_sf"/>
</dbReference>
<dbReference type="InterPro" id="IPR000847">
    <property type="entry name" value="LysR_HTH_N"/>
</dbReference>
<dbReference type="Gene3D" id="1.10.10.10">
    <property type="entry name" value="Winged helix-like DNA-binding domain superfamily/Winged helix DNA-binding domain"/>
    <property type="match status" value="1"/>
</dbReference>
<dbReference type="RefSeq" id="WP_091811938.1">
    <property type="nucleotide sequence ID" value="NZ_FNNE01000003.1"/>
</dbReference>
<dbReference type="Pfam" id="PF00126">
    <property type="entry name" value="HTH_1"/>
    <property type="match status" value="1"/>
</dbReference>
<gene>
    <name evidence="6" type="ORF">SAMN04487960_103100</name>
</gene>
<name>A0A1H2UI48_9GAMM</name>
<keyword evidence="3" id="KW-0238">DNA-binding</keyword>
<sequence length="291" mass="32657">MYPWEGVSEFVAVADCGSFTQAARRLGVSTAQVSRQVRNLEDRLATRLLYRTTRKVSLTEAGRLYYQHSRSVLDGLEAAEQAVTNLQSSPQGKIRLTAPVTYGEDVVVPLINDFLARYPRLEITVHLTNQTVDLVDGGFDLAIRLGRLKNSSMVARKLASRTLHVCASRDYIHRHGAPHTLNELDQHNCLLGSNDFWRFREHGRERLLRVQGNLRCNSGKSLADAALKGIGLVQLPDYYVQHYLDEGSLLPMLESFQEPEEGIWAVLPHNRHLSPKIRMLVDHLVAATAPA</sequence>
<dbReference type="GO" id="GO:0043565">
    <property type="term" value="F:sequence-specific DNA binding"/>
    <property type="evidence" value="ECO:0007669"/>
    <property type="project" value="TreeGrafter"/>
</dbReference>
<evidence type="ECO:0000259" key="5">
    <source>
        <dbReference type="PROSITE" id="PS50931"/>
    </source>
</evidence>
<evidence type="ECO:0000256" key="4">
    <source>
        <dbReference type="ARBA" id="ARBA00023163"/>
    </source>
</evidence>
<dbReference type="PROSITE" id="PS50931">
    <property type="entry name" value="HTH_LYSR"/>
    <property type="match status" value="1"/>
</dbReference>
<evidence type="ECO:0000313" key="6">
    <source>
        <dbReference type="EMBL" id="SDW55194.1"/>
    </source>
</evidence>
<keyword evidence="2" id="KW-0805">Transcription regulation</keyword>
<dbReference type="SUPFAM" id="SSF46785">
    <property type="entry name" value="Winged helix' DNA-binding domain"/>
    <property type="match status" value="1"/>
</dbReference>
<proteinExistence type="inferred from homology"/>
<dbReference type="FunFam" id="3.40.190.290:FF:000001">
    <property type="entry name" value="Transcriptional regulator, LysR family"/>
    <property type="match status" value="1"/>
</dbReference>